<dbReference type="OrthoDB" id="5676666at2"/>
<evidence type="ECO:0000313" key="4">
    <source>
        <dbReference type="EMBL" id="ADE86610.1"/>
    </source>
</evidence>
<evidence type="ECO:0000256" key="2">
    <source>
        <dbReference type="ARBA" id="ARBA00023235"/>
    </source>
</evidence>
<keyword evidence="3" id="KW-1133">Transmembrane helix</keyword>
<proteinExistence type="predicted"/>
<evidence type="ECO:0000256" key="1">
    <source>
        <dbReference type="ARBA" id="ARBA00022723"/>
    </source>
</evidence>
<reference evidence="4 5" key="2">
    <citation type="journal article" date="2010" name="J. Bacteriol.">
        <title>Complete genome sequence of the photosynthetic purple nonsulfur bacterium Rhodobacter capsulatus SB 1003.</title>
        <authorList>
            <person name="Strnad H."/>
            <person name="Lapidus A."/>
            <person name="Paces J."/>
            <person name="Ulbrich P."/>
            <person name="Vlcek C."/>
            <person name="Paces V."/>
            <person name="Haselkorn R."/>
        </authorList>
    </citation>
    <scope>NUCLEOTIDE SEQUENCE [LARGE SCALE GENOMIC DNA]</scope>
    <source>
        <strain evidence="5">ATCC BAA-309 / NBRC 16581 / SB1003</strain>
    </source>
</reference>
<dbReference type="KEGG" id="rcp:RCAP_rcc02881"/>
<dbReference type="RefSeq" id="WP_013068584.1">
    <property type="nucleotide sequence ID" value="NC_014034.1"/>
</dbReference>
<feature type="transmembrane region" description="Helical" evidence="3">
    <location>
        <begin position="121"/>
        <end position="142"/>
    </location>
</feature>
<dbReference type="AlphaFoldDB" id="D5APP1"/>
<dbReference type="GeneID" id="31491694"/>
<dbReference type="GO" id="GO:0005975">
    <property type="term" value="P:carbohydrate metabolic process"/>
    <property type="evidence" value="ECO:0007669"/>
    <property type="project" value="InterPro"/>
</dbReference>
<keyword evidence="1" id="KW-0479">Metal-binding</keyword>
<name>D5APP1_RHOCB</name>
<keyword evidence="2 4" id="KW-0413">Isomerase</keyword>
<dbReference type="STRING" id="272942.RCAP_rcc02881"/>
<gene>
    <name evidence="4" type="primary">rpe2</name>
    <name evidence="4" type="ordered locus">RCAP_rcc02881</name>
</gene>
<dbReference type="PANTHER" id="PTHR11749">
    <property type="entry name" value="RIBULOSE-5-PHOSPHATE-3-EPIMERASE"/>
    <property type="match status" value="1"/>
</dbReference>
<reference key="1">
    <citation type="submission" date="2008-12" db="EMBL/GenBank/DDBJ databases">
        <title>Complete genome sequence of Rhodobacter capsulatus SB1003.</title>
        <authorList>
            <person name="Strnad H."/>
            <person name="Lapidus A."/>
            <person name="Vlcek C."/>
            <person name="Ulbrich P."/>
            <person name="Paces J."/>
            <person name="Maltsev N."/>
            <person name="Kumar V."/>
            <person name="Kogan Y."/>
            <person name="Milgram A."/>
            <person name="Rebrekov D."/>
            <person name="Mazur M."/>
            <person name="Cox R."/>
            <person name="Kyrpides N."/>
            <person name="Kolar M."/>
            <person name="Sachova J."/>
            <person name="Ridl J."/>
            <person name="Ivanova N."/>
            <person name="Kapatral V."/>
            <person name="Los T."/>
            <person name="Lykidis A."/>
            <person name="Mikhailova N."/>
            <person name="Reznik G."/>
            <person name="Vasieva O."/>
            <person name="Fonstein M."/>
            <person name="Paces V."/>
            <person name="Haselkorn R."/>
        </authorList>
    </citation>
    <scope>NUCLEOTIDE SEQUENCE</scope>
    <source>
        <strain>SB1003</strain>
    </source>
</reference>
<dbReference type="EMBL" id="CP001312">
    <property type="protein sequence ID" value="ADE86610.1"/>
    <property type="molecule type" value="Genomic_DNA"/>
</dbReference>
<evidence type="ECO:0000313" key="5">
    <source>
        <dbReference type="Proteomes" id="UP000002361"/>
    </source>
</evidence>
<keyword evidence="3" id="KW-0812">Transmembrane</keyword>
<dbReference type="SUPFAM" id="SSF51366">
    <property type="entry name" value="Ribulose-phoshate binding barrel"/>
    <property type="match status" value="1"/>
</dbReference>
<dbReference type="InterPro" id="IPR013785">
    <property type="entry name" value="Aldolase_TIM"/>
</dbReference>
<keyword evidence="3" id="KW-0472">Membrane</keyword>
<evidence type="ECO:0000256" key="3">
    <source>
        <dbReference type="SAM" id="Phobius"/>
    </source>
</evidence>
<dbReference type="Gene3D" id="3.20.20.70">
    <property type="entry name" value="Aldolase class I"/>
    <property type="match status" value="1"/>
</dbReference>
<dbReference type="InterPro" id="IPR000056">
    <property type="entry name" value="Ribul_P_3_epim-like"/>
</dbReference>
<dbReference type="Proteomes" id="UP000002361">
    <property type="component" value="Chromosome"/>
</dbReference>
<keyword evidence="5" id="KW-1185">Reference proteome</keyword>
<accession>D5APP1</accession>
<dbReference type="GO" id="GO:0004750">
    <property type="term" value="F:D-ribulose-phosphate 3-epimerase activity"/>
    <property type="evidence" value="ECO:0007669"/>
    <property type="project" value="UniProtKB-EC"/>
</dbReference>
<dbReference type="HOGENOM" id="CLU_054856_3_0_5"/>
<dbReference type="GO" id="GO:0046872">
    <property type="term" value="F:metal ion binding"/>
    <property type="evidence" value="ECO:0007669"/>
    <property type="project" value="UniProtKB-KW"/>
</dbReference>
<dbReference type="EC" id="5.1.3.1" evidence="4"/>
<sequence>MDGVSRATLRARARGIGVGVFAAPPAAMGAALDRLEAAEVLHFDLMDGVFVPQFTAGPAFVAACRGRGFLDVHLMVADPLAQIAACAEAGADLISVHAEAPNAALALARIRSESARLGRPILAGLAVMPGTALAALSGLLALRPDVILVLALDPRDGAPADVPAAAARLAKLRALCADFAPVLAIDGGITAETIAEACLTGADLVVSGSAIFKAADPAAMLARLAAVQQAALQQVGGAPNG</sequence>
<protein>
    <submittedName>
        <fullName evidence="4">Ribulose-phosphate 3-epimerase-2</fullName>
        <ecNumber evidence="4">5.1.3.1</ecNumber>
    </submittedName>
</protein>
<organism evidence="4 5">
    <name type="scientific">Rhodobacter capsulatus (strain ATCC BAA-309 / NBRC 16581 / SB1003)</name>
    <dbReference type="NCBI Taxonomy" id="272942"/>
    <lineage>
        <taxon>Bacteria</taxon>
        <taxon>Pseudomonadati</taxon>
        <taxon>Pseudomonadota</taxon>
        <taxon>Alphaproteobacteria</taxon>
        <taxon>Rhodobacterales</taxon>
        <taxon>Rhodobacter group</taxon>
        <taxon>Rhodobacter</taxon>
    </lineage>
</organism>
<dbReference type="eggNOG" id="COG0036">
    <property type="taxonomic scope" value="Bacteria"/>
</dbReference>
<dbReference type="InterPro" id="IPR011060">
    <property type="entry name" value="RibuloseP-bd_barrel"/>
</dbReference>
<dbReference type="Pfam" id="PF00834">
    <property type="entry name" value="Ribul_P_3_epim"/>
    <property type="match status" value="1"/>
</dbReference>